<keyword evidence="2" id="KW-0472">Membrane</keyword>
<feature type="region of interest" description="Disordered" evidence="1">
    <location>
        <begin position="170"/>
        <end position="261"/>
    </location>
</feature>
<feature type="region of interest" description="Disordered" evidence="1">
    <location>
        <begin position="124"/>
        <end position="154"/>
    </location>
</feature>
<name>A0A449G5Q2_NOCFR</name>
<keyword evidence="2" id="KW-0812">Transmembrane</keyword>
<organism evidence="3">
    <name type="scientific">Nocardia farcinica</name>
    <dbReference type="NCBI Taxonomy" id="37329"/>
    <lineage>
        <taxon>Bacteria</taxon>
        <taxon>Bacillati</taxon>
        <taxon>Actinomycetota</taxon>
        <taxon>Actinomycetes</taxon>
        <taxon>Mycobacteriales</taxon>
        <taxon>Nocardiaceae</taxon>
        <taxon>Nocardia</taxon>
    </lineage>
</organism>
<dbReference type="AlphaFoldDB" id="A0A449G5Q2"/>
<feature type="transmembrane region" description="Helical" evidence="2">
    <location>
        <begin position="26"/>
        <end position="49"/>
    </location>
</feature>
<reference evidence="3" key="1">
    <citation type="submission" date="2019-02" db="EMBL/GenBank/DDBJ databases">
        <authorList>
            <consortium name="Pathogen Informatics"/>
        </authorList>
    </citation>
    <scope>NUCLEOTIDE SEQUENCE</scope>
    <source>
        <strain evidence="3">3012STDY6733949</strain>
    </source>
</reference>
<evidence type="ECO:0000256" key="2">
    <source>
        <dbReference type="SAM" id="Phobius"/>
    </source>
</evidence>
<protein>
    <submittedName>
        <fullName evidence="3">Uncharacterized protein</fullName>
    </submittedName>
</protein>
<sequence length="285" mass="30147">MGGGWVKRQKTLVALGAYRCVCDVVALAYVLAAFGVASSGGVVCVGCGLQMRRARLAVGWWARLAVGGWCDGVAAVVRELLLAPALRRVWCAGASPVGLIWGYHTTTRHPGRFASLRDGLRPPWTPGARVIGDAPGRPERHPPTTHYSRGSTPEGLSSLRLLLGLCPRPRCSPQGQALPERGPQGRRRSAGLPRPGAGVDSGRALRSPVERGRGRRRRSTHDDDSGRGAGAVGCCSAADPAGRARRALHPPPDPAMHQPAEPGPVPLEVAARAMVCDVDLRWYAA</sequence>
<proteinExistence type="predicted"/>
<evidence type="ECO:0000256" key="1">
    <source>
        <dbReference type="SAM" id="MobiDB-lite"/>
    </source>
</evidence>
<accession>A0A449G5Q2</accession>
<evidence type="ECO:0000313" key="3">
    <source>
        <dbReference type="EMBL" id="VFA81071.1"/>
    </source>
</evidence>
<dbReference type="EMBL" id="CAACYE010000003">
    <property type="protein sequence ID" value="VFA81071.1"/>
    <property type="molecule type" value="Genomic_DNA"/>
</dbReference>
<keyword evidence="2" id="KW-1133">Transmembrane helix</keyword>
<gene>
    <name evidence="3" type="ORF">NCTC1935_00096</name>
</gene>